<name>A0A4R2LDT8_9GAMM</name>
<keyword evidence="2" id="KW-1185">Reference proteome</keyword>
<organism evidence="1 2">
    <name type="scientific">Plasticicumulans lactativorans</name>
    <dbReference type="NCBI Taxonomy" id="1133106"/>
    <lineage>
        <taxon>Bacteria</taxon>
        <taxon>Pseudomonadati</taxon>
        <taxon>Pseudomonadota</taxon>
        <taxon>Gammaproteobacteria</taxon>
        <taxon>Candidatus Competibacteraceae</taxon>
        <taxon>Plasticicumulans</taxon>
    </lineage>
</organism>
<dbReference type="EMBL" id="SLWY01000010">
    <property type="protein sequence ID" value="TCO81018.1"/>
    <property type="molecule type" value="Genomic_DNA"/>
</dbReference>
<proteinExistence type="predicted"/>
<reference evidence="1 2" key="1">
    <citation type="submission" date="2019-03" db="EMBL/GenBank/DDBJ databases">
        <title>Genomic Encyclopedia of Type Strains, Phase IV (KMG-IV): sequencing the most valuable type-strain genomes for metagenomic binning, comparative biology and taxonomic classification.</title>
        <authorList>
            <person name="Goeker M."/>
        </authorList>
    </citation>
    <scope>NUCLEOTIDE SEQUENCE [LARGE SCALE GENOMIC DNA]</scope>
    <source>
        <strain evidence="1 2">DSM 25287</strain>
    </source>
</reference>
<evidence type="ECO:0000313" key="2">
    <source>
        <dbReference type="Proteomes" id="UP000295765"/>
    </source>
</evidence>
<comment type="caution">
    <text evidence="1">The sequence shown here is derived from an EMBL/GenBank/DDBJ whole genome shotgun (WGS) entry which is preliminary data.</text>
</comment>
<sequence>MEGAALVAMGDNRSFRGDAGLMLGIGPFKVALEYASGRSASVIGKPAPALPRRLHAPGVGAGRGDDAR</sequence>
<dbReference type="InterPro" id="IPR023214">
    <property type="entry name" value="HAD_sf"/>
</dbReference>
<gene>
    <name evidence="1" type="ORF">EV699_11043</name>
</gene>
<evidence type="ECO:0000313" key="1">
    <source>
        <dbReference type="EMBL" id="TCO81018.1"/>
    </source>
</evidence>
<dbReference type="AlphaFoldDB" id="A0A4R2LDT8"/>
<dbReference type="Gene3D" id="3.40.50.1000">
    <property type="entry name" value="HAD superfamily/HAD-like"/>
    <property type="match status" value="1"/>
</dbReference>
<accession>A0A4R2LDT8</accession>
<dbReference type="Proteomes" id="UP000295765">
    <property type="component" value="Unassembled WGS sequence"/>
</dbReference>
<protein>
    <submittedName>
        <fullName evidence="1">Uncharacterized protein</fullName>
    </submittedName>
</protein>